<dbReference type="SUPFAM" id="SSF52540">
    <property type="entry name" value="P-loop containing nucleoside triphosphate hydrolases"/>
    <property type="match status" value="1"/>
</dbReference>
<organism evidence="1 2">
    <name type="scientific">Acinetobacter bereziniae</name>
    <name type="common">Acinetobacter genomosp. 10</name>
    <dbReference type="NCBI Taxonomy" id="106648"/>
    <lineage>
        <taxon>Bacteria</taxon>
        <taxon>Pseudomonadati</taxon>
        <taxon>Pseudomonadota</taxon>
        <taxon>Gammaproteobacteria</taxon>
        <taxon>Moraxellales</taxon>
        <taxon>Moraxellaceae</taxon>
        <taxon>Acinetobacter</taxon>
    </lineage>
</organism>
<gene>
    <name evidence="1" type="ORF">I9054_011085</name>
</gene>
<name>A0A8I1AMR1_ACIBZ</name>
<keyword evidence="1" id="KW-0067">ATP-binding</keyword>
<dbReference type="GO" id="GO:0016887">
    <property type="term" value="F:ATP hydrolysis activity"/>
    <property type="evidence" value="ECO:0007669"/>
    <property type="project" value="InterPro"/>
</dbReference>
<dbReference type="RefSeq" id="WP_198114832.1">
    <property type="nucleotide sequence ID" value="NZ_CP066121.1"/>
</dbReference>
<dbReference type="EMBL" id="CP092085">
    <property type="protein sequence ID" value="UUN95930.1"/>
    <property type="molecule type" value="Genomic_DNA"/>
</dbReference>
<dbReference type="Pfam" id="PF13304">
    <property type="entry name" value="AAA_21"/>
    <property type="match status" value="1"/>
</dbReference>
<keyword evidence="1" id="KW-0547">Nucleotide-binding</keyword>
<dbReference type="AlphaFoldDB" id="A0A8I1AMR1"/>
<dbReference type="PANTHER" id="PTHR40396">
    <property type="entry name" value="ATPASE-LIKE PROTEIN"/>
    <property type="match status" value="1"/>
</dbReference>
<evidence type="ECO:0000313" key="2">
    <source>
        <dbReference type="Proteomes" id="UP000644140"/>
    </source>
</evidence>
<accession>A0A8I1AMR1</accession>
<sequence>MLISFSFENVLSFKSNQYLSLVATNKKKDNILPQNYFSISEKENLLKSTLVFGANGSGKTNLLACLSNMYNIVIHSLETLKNKNVNYLPPFLLDHVSKNKNSEYEIEFYAKNKIKYRYGFSLKNKIIDEEWFYYTPKTRETLLFHRKKNQIEMNKTFDEGSKFVNGNNEILKTKETVPFLSVLASFDGQHSNAIVECFLALNFFDINNEEGDLKETLRLWKEDKEFRLWALPVLKSIGIHDIRFENQTLAELEKLKEKISIEKEKLNNLNIRNDDLKDKAQNLFSGLFDLITSTPLDEEEISKEINLSTIKLIRVIDGEDFPLPFSLESSGTQKLIHLLGAMYIACKEGEILIIDEFDVKFHTLLSKYVFRLFNECSGEGQIIATVHDTNLMDTDYFRRDQIWLMNKNAKGESQIYSLVEFKELASNILNKNYSSEYLKGFYDAIPLFQDELEVLEIMDEA</sequence>
<evidence type="ECO:0000313" key="1">
    <source>
        <dbReference type="EMBL" id="UUN95930.1"/>
    </source>
</evidence>
<dbReference type="InterPro" id="IPR027417">
    <property type="entry name" value="P-loop_NTPase"/>
</dbReference>
<dbReference type="GO" id="GO:0005524">
    <property type="term" value="F:ATP binding"/>
    <property type="evidence" value="ECO:0007669"/>
    <property type="project" value="UniProtKB-KW"/>
</dbReference>
<dbReference type="Gene3D" id="3.40.50.300">
    <property type="entry name" value="P-loop containing nucleotide triphosphate hydrolases"/>
    <property type="match status" value="1"/>
</dbReference>
<dbReference type="PANTHER" id="PTHR40396:SF1">
    <property type="entry name" value="ATPASE AAA-TYPE CORE DOMAIN-CONTAINING PROTEIN"/>
    <property type="match status" value="1"/>
</dbReference>
<dbReference type="InterPro" id="IPR003959">
    <property type="entry name" value="ATPase_AAA_core"/>
</dbReference>
<protein>
    <submittedName>
        <fullName evidence="1">ATP-binding protein</fullName>
    </submittedName>
</protein>
<proteinExistence type="predicted"/>
<reference evidence="1" key="1">
    <citation type="submission" date="2022-02" db="EMBL/GenBank/DDBJ databases">
        <title>Characterization of Tn125 harboring carbapenem-resistant Acinetobacter bereziniae clinical isolates.</title>
        <authorList>
            <person name="Wong N.-K."/>
            <person name="Pan Q."/>
        </authorList>
    </citation>
    <scope>NUCLEOTIDE SEQUENCE</scope>
    <source>
        <strain evidence="1">GD03393</strain>
    </source>
</reference>
<dbReference type="Proteomes" id="UP000644140">
    <property type="component" value="Chromosome"/>
</dbReference>